<sequence length="210" mass="23820">MQEAMENIMCPKCDGPPIGKEERERNRENLKMENQRLREQYEIVSKISSVPGRPSVMVSNLAPSKSTLGSSSNSSDESLLSQKIGGSTIGYPHPFRQENNNNDDVQAHSINIINIPIMSPSRQEHYEFHHDNRQKTIMFEIVVASMNEMVELWKRNDPIWVDSSSDGRSSINRESCERTFPNPNRPYQSSTTRIESSKDCGVMSMTAVDP</sequence>
<dbReference type="PANTHER" id="PTHR45654">
    <property type="entry name" value="HOMEOBOX-LEUCINE ZIPPER PROTEIN MERISTEM L1"/>
    <property type="match status" value="1"/>
</dbReference>
<evidence type="ECO:0000256" key="1">
    <source>
        <dbReference type="SAM" id="MobiDB-lite"/>
    </source>
</evidence>
<organism evidence="2 3">
    <name type="scientific">Solanum tuberosum</name>
    <name type="common">Potato</name>
    <dbReference type="NCBI Taxonomy" id="4113"/>
    <lineage>
        <taxon>Eukaryota</taxon>
        <taxon>Viridiplantae</taxon>
        <taxon>Streptophyta</taxon>
        <taxon>Embryophyta</taxon>
        <taxon>Tracheophyta</taxon>
        <taxon>Spermatophyta</taxon>
        <taxon>Magnoliopsida</taxon>
        <taxon>eudicotyledons</taxon>
        <taxon>Gunneridae</taxon>
        <taxon>Pentapetalae</taxon>
        <taxon>asterids</taxon>
        <taxon>lamiids</taxon>
        <taxon>Solanales</taxon>
        <taxon>Solanaceae</taxon>
        <taxon>Solanoideae</taxon>
        <taxon>Solaneae</taxon>
        <taxon>Solanum</taxon>
    </lineage>
</organism>
<proteinExistence type="predicted"/>
<evidence type="ECO:0000313" key="3">
    <source>
        <dbReference type="Proteomes" id="UP000826656"/>
    </source>
</evidence>
<protein>
    <submittedName>
        <fullName evidence="2">Uncharacterized protein</fullName>
    </submittedName>
</protein>
<keyword evidence="3" id="KW-1185">Reference proteome</keyword>
<dbReference type="EMBL" id="JAIVGD010000028">
    <property type="protein sequence ID" value="KAH0738272.1"/>
    <property type="molecule type" value="Genomic_DNA"/>
</dbReference>
<gene>
    <name evidence="2" type="ORF">KY290_036977</name>
</gene>
<name>A0ABQ7TVX8_SOLTU</name>
<dbReference type="InterPro" id="IPR042160">
    <property type="entry name" value="HD-Zip_IV"/>
</dbReference>
<feature type="region of interest" description="Disordered" evidence="1">
    <location>
        <begin position="1"/>
        <end position="35"/>
    </location>
</feature>
<feature type="compositionally biased region" description="Polar residues" evidence="1">
    <location>
        <begin position="181"/>
        <end position="194"/>
    </location>
</feature>
<evidence type="ECO:0000313" key="2">
    <source>
        <dbReference type="EMBL" id="KAH0738272.1"/>
    </source>
</evidence>
<dbReference type="PANTHER" id="PTHR45654:SF9">
    <property type="entry name" value="HOMEOBOX-LEUCINE ZIPPER PROTEIN HDG10-RELATED"/>
    <property type="match status" value="1"/>
</dbReference>
<feature type="compositionally biased region" description="Polar residues" evidence="1">
    <location>
        <begin position="164"/>
        <end position="173"/>
    </location>
</feature>
<feature type="region of interest" description="Disordered" evidence="1">
    <location>
        <begin position="164"/>
        <end position="210"/>
    </location>
</feature>
<feature type="compositionally biased region" description="Basic and acidic residues" evidence="1">
    <location>
        <begin position="19"/>
        <end position="35"/>
    </location>
</feature>
<feature type="region of interest" description="Disordered" evidence="1">
    <location>
        <begin position="61"/>
        <end position="91"/>
    </location>
</feature>
<dbReference type="Proteomes" id="UP000826656">
    <property type="component" value="Unassembled WGS sequence"/>
</dbReference>
<comment type="caution">
    <text evidence="2">The sequence shown here is derived from an EMBL/GenBank/DDBJ whole genome shotgun (WGS) entry which is preliminary data.</text>
</comment>
<reference evidence="2 3" key="1">
    <citation type="journal article" date="2021" name="bioRxiv">
        <title>Chromosome-scale and haplotype-resolved genome assembly of a tetraploid potato cultivar.</title>
        <authorList>
            <person name="Sun H."/>
            <person name="Jiao W.-B."/>
            <person name="Krause K."/>
            <person name="Campoy J.A."/>
            <person name="Goel M."/>
            <person name="Folz-Donahue K."/>
            <person name="Kukat C."/>
            <person name="Huettel B."/>
            <person name="Schneeberger K."/>
        </authorList>
    </citation>
    <scope>NUCLEOTIDE SEQUENCE [LARGE SCALE GENOMIC DNA]</scope>
    <source>
        <strain evidence="2">SolTubOtavaFocal</strain>
        <tissue evidence="2">Leaves</tissue>
    </source>
</reference>
<accession>A0ABQ7TVX8</accession>
<feature type="compositionally biased region" description="Low complexity" evidence="1">
    <location>
        <begin position="64"/>
        <end position="81"/>
    </location>
</feature>